<dbReference type="EMBL" id="CAOQHR010000002">
    <property type="protein sequence ID" value="CAI6329692.1"/>
    <property type="molecule type" value="Genomic_DNA"/>
</dbReference>
<sequence>MTPADDIGHNNDEKFSHSPQQQQQQRRQQNNKTTWQTRTSLWLPCVLACLLGQPPWPPGPTQYASHLWHHELITAPGCQVTTIYSHLPIPMCPSRRWRDMPCFSFALQPTTFSSPPSQVTASYSELQQVSNVAPETNAVGAEVAAQNGFSRSRSNPTALQPAPREPCLHSPAPAPVAVCILPLAATYSVCTYVCMHLSKH</sequence>
<protein>
    <submittedName>
        <fullName evidence="2">Uncharacterized protein</fullName>
    </submittedName>
</protein>
<feature type="region of interest" description="Disordered" evidence="1">
    <location>
        <begin position="145"/>
        <end position="164"/>
    </location>
</feature>
<dbReference type="Proteomes" id="UP001152607">
    <property type="component" value="Unassembled WGS sequence"/>
</dbReference>
<organism evidence="2 3">
    <name type="scientific">Periconia digitata</name>
    <dbReference type="NCBI Taxonomy" id="1303443"/>
    <lineage>
        <taxon>Eukaryota</taxon>
        <taxon>Fungi</taxon>
        <taxon>Dikarya</taxon>
        <taxon>Ascomycota</taxon>
        <taxon>Pezizomycotina</taxon>
        <taxon>Dothideomycetes</taxon>
        <taxon>Pleosporomycetidae</taxon>
        <taxon>Pleosporales</taxon>
        <taxon>Massarineae</taxon>
        <taxon>Periconiaceae</taxon>
        <taxon>Periconia</taxon>
    </lineage>
</organism>
<evidence type="ECO:0000256" key="1">
    <source>
        <dbReference type="SAM" id="MobiDB-lite"/>
    </source>
</evidence>
<feature type="compositionally biased region" description="Basic and acidic residues" evidence="1">
    <location>
        <begin position="1"/>
        <end position="16"/>
    </location>
</feature>
<name>A0A9W4XN36_9PLEO</name>
<keyword evidence="3" id="KW-1185">Reference proteome</keyword>
<reference evidence="2" key="1">
    <citation type="submission" date="2023-01" db="EMBL/GenBank/DDBJ databases">
        <authorList>
            <person name="Van Ghelder C."/>
            <person name="Rancurel C."/>
        </authorList>
    </citation>
    <scope>NUCLEOTIDE SEQUENCE</scope>
    <source>
        <strain evidence="2">CNCM I-4278</strain>
    </source>
</reference>
<proteinExistence type="predicted"/>
<comment type="caution">
    <text evidence="2">The sequence shown here is derived from an EMBL/GenBank/DDBJ whole genome shotgun (WGS) entry which is preliminary data.</text>
</comment>
<evidence type="ECO:0000313" key="3">
    <source>
        <dbReference type="Proteomes" id="UP001152607"/>
    </source>
</evidence>
<evidence type="ECO:0000313" key="2">
    <source>
        <dbReference type="EMBL" id="CAI6329692.1"/>
    </source>
</evidence>
<accession>A0A9W4XN36</accession>
<feature type="compositionally biased region" description="Polar residues" evidence="1">
    <location>
        <begin position="147"/>
        <end position="158"/>
    </location>
</feature>
<gene>
    <name evidence="2" type="ORF">PDIGIT_LOCUS4152</name>
</gene>
<dbReference type="AlphaFoldDB" id="A0A9W4XN36"/>
<feature type="region of interest" description="Disordered" evidence="1">
    <location>
        <begin position="1"/>
        <end position="33"/>
    </location>
</feature>